<keyword evidence="5" id="KW-0560">Oxidoreductase</keyword>
<keyword evidence="7" id="KW-0223">Dioxygenase</keyword>
<dbReference type="GO" id="GO:0008198">
    <property type="term" value="F:ferrous iron binding"/>
    <property type="evidence" value="ECO:0007669"/>
    <property type="project" value="InterPro"/>
</dbReference>
<evidence type="ECO:0000259" key="6">
    <source>
        <dbReference type="Pfam" id="PF02900"/>
    </source>
</evidence>
<dbReference type="Gene3D" id="3.40.830.10">
    <property type="entry name" value="LigB-like"/>
    <property type="match status" value="1"/>
</dbReference>
<name>A0A8J3BBI1_9BACI</name>
<dbReference type="Pfam" id="PF02900">
    <property type="entry name" value="LigB"/>
    <property type="match status" value="1"/>
</dbReference>
<evidence type="ECO:0000256" key="1">
    <source>
        <dbReference type="ARBA" id="ARBA00001947"/>
    </source>
</evidence>
<dbReference type="CDD" id="cd07363">
    <property type="entry name" value="45_DOPA_Dioxygenase"/>
    <property type="match status" value="1"/>
</dbReference>
<proteinExistence type="inferred from homology"/>
<dbReference type="Proteomes" id="UP000637720">
    <property type="component" value="Unassembled WGS sequence"/>
</dbReference>
<dbReference type="AlphaFoldDB" id="A0A8J3BBI1"/>
<dbReference type="PIRSF" id="PIRSF006157">
    <property type="entry name" value="Doxgns_DODA"/>
    <property type="match status" value="1"/>
</dbReference>
<dbReference type="InterPro" id="IPR004183">
    <property type="entry name" value="Xdiol_dOase_suB"/>
</dbReference>
<evidence type="ECO:0000256" key="5">
    <source>
        <dbReference type="ARBA" id="ARBA00023002"/>
    </source>
</evidence>
<evidence type="ECO:0000256" key="2">
    <source>
        <dbReference type="ARBA" id="ARBA00007581"/>
    </source>
</evidence>
<keyword evidence="4" id="KW-0862">Zinc</keyword>
<keyword evidence="3" id="KW-0479">Metal-binding</keyword>
<comment type="caution">
    <text evidence="7">The sequence shown here is derived from an EMBL/GenBank/DDBJ whole genome shotgun (WGS) entry which is preliminary data.</text>
</comment>
<evidence type="ECO:0000256" key="3">
    <source>
        <dbReference type="ARBA" id="ARBA00022723"/>
    </source>
</evidence>
<dbReference type="RefSeq" id="WP_188817073.1">
    <property type="nucleotide sequence ID" value="NZ_BMOF01000017.1"/>
</dbReference>
<sequence length="257" mass="28483">MALPTLFVAHGAPTLAVEDSAYARFLRRLGEELERPRALVVLTAHWLHPTQQVSGAAQHRLLYDFFGFPEELYRLTYPAKGDPELARAIANRLAQEGIPCSLDAERGLDHGVWVPLSLLYPRADIPVVALSVNPSLPPEVQYRIGRALAFLRAEGVLVIGSGGTVHNLRALDWAAAEAEAWAVQFDDWLAGTLSAWDLPSLFRYKELAPHAERAVPTMEHFVPLLVAMGAADDARRAVRLYQTYTYGSLSLNCWRFG</sequence>
<organism evidence="7 8">
    <name type="scientific">Calditerricola satsumensis</name>
    <dbReference type="NCBI Taxonomy" id="373054"/>
    <lineage>
        <taxon>Bacteria</taxon>
        <taxon>Bacillati</taxon>
        <taxon>Bacillota</taxon>
        <taxon>Bacilli</taxon>
        <taxon>Bacillales</taxon>
        <taxon>Bacillaceae</taxon>
        <taxon>Calditerricola</taxon>
    </lineage>
</organism>
<comment type="similarity">
    <text evidence="2">Belongs to the DODA-type extradiol aromatic ring-opening dioxygenase family.</text>
</comment>
<reference evidence="7" key="2">
    <citation type="submission" date="2020-09" db="EMBL/GenBank/DDBJ databases">
        <authorList>
            <person name="Sun Q."/>
            <person name="Ohkuma M."/>
        </authorList>
    </citation>
    <scope>NUCLEOTIDE SEQUENCE</scope>
    <source>
        <strain evidence="7">JCM 14719</strain>
    </source>
</reference>
<dbReference type="PANTHER" id="PTHR30096:SF0">
    <property type="entry name" value="4,5-DOPA DIOXYGENASE EXTRADIOL-LIKE PROTEIN"/>
    <property type="match status" value="1"/>
</dbReference>
<dbReference type="GO" id="GO:0016702">
    <property type="term" value="F:oxidoreductase activity, acting on single donors with incorporation of molecular oxygen, incorporation of two atoms of oxygen"/>
    <property type="evidence" value="ECO:0007669"/>
    <property type="project" value="UniProtKB-ARBA"/>
</dbReference>
<reference evidence="7" key="1">
    <citation type="journal article" date="2014" name="Int. J. Syst. Evol. Microbiol.">
        <title>Complete genome sequence of Corynebacterium casei LMG S-19264T (=DSM 44701T), isolated from a smear-ripened cheese.</title>
        <authorList>
            <consortium name="US DOE Joint Genome Institute (JGI-PGF)"/>
            <person name="Walter F."/>
            <person name="Albersmeier A."/>
            <person name="Kalinowski J."/>
            <person name="Ruckert C."/>
        </authorList>
    </citation>
    <scope>NUCLEOTIDE SEQUENCE</scope>
    <source>
        <strain evidence="7">JCM 14719</strain>
    </source>
</reference>
<dbReference type="InterPro" id="IPR014436">
    <property type="entry name" value="Extradiol_dOase_DODA"/>
</dbReference>
<keyword evidence="8" id="KW-1185">Reference proteome</keyword>
<dbReference type="SUPFAM" id="SSF53213">
    <property type="entry name" value="LigB-like"/>
    <property type="match status" value="1"/>
</dbReference>
<evidence type="ECO:0000256" key="4">
    <source>
        <dbReference type="ARBA" id="ARBA00022833"/>
    </source>
</evidence>
<dbReference type="GO" id="GO:0008270">
    <property type="term" value="F:zinc ion binding"/>
    <property type="evidence" value="ECO:0007669"/>
    <property type="project" value="InterPro"/>
</dbReference>
<dbReference type="EMBL" id="BMOF01000017">
    <property type="protein sequence ID" value="GGJ99007.1"/>
    <property type="molecule type" value="Genomic_DNA"/>
</dbReference>
<evidence type="ECO:0000313" key="8">
    <source>
        <dbReference type="Proteomes" id="UP000637720"/>
    </source>
</evidence>
<feature type="domain" description="Extradiol ring-cleavage dioxygenase class III enzyme subunit B" evidence="6">
    <location>
        <begin position="22"/>
        <end position="239"/>
    </location>
</feature>
<protein>
    <submittedName>
        <fullName evidence="7">Dioxygenase</fullName>
    </submittedName>
</protein>
<comment type="cofactor">
    <cofactor evidence="1">
        <name>Zn(2+)</name>
        <dbReference type="ChEBI" id="CHEBI:29105"/>
    </cofactor>
</comment>
<gene>
    <name evidence="7" type="ORF">GCM10007043_11290</name>
</gene>
<evidence type="ECO:0000313" key="7">
    <source>
        <dbReference type="EMBL" id="GGJ99007.1"/>
    </source>
</evidence>
<accession>A0A8J3BBI1</accession>
<dbReference type="PANTHER" id="PTHR30096">
    <property type="entry name" value="4,5-DOPA DIOXYGENASE EXTRADIOL-LIKE PROTEIN"/>
    <property type="match status" value="1"/>
</dbReference>